<dbReference type="PROSITE" id="PS50404">
    <property type="entry name" value="GST_NTER"/>
    <property type="match status" value="1"/>
</dbReference>
<dbReference type="InterPro" id="IPR036249">
    <property type="entry name" value="Thioredoxin-like_sf"/>
</dbReference>
<organism evidence="2 3">
    <name type="scientific">Ricinus communis</name>
    <name type="common">Castor bean</name>
    <dbReference type="NCBI Taxonomy" id="3988"/>
    <lineage>
        <taxon>Eukaryota</taxon>
        <taxon>Viridiplantae</taxon>
        <taxon>Streptophyta</taxon>
        <taxon>Embryophyta</taxon>
        <taxon>Tracheophyta</taxon>
        <taxon>Spermatophyta</taxon>
        <taxon>Magnoliopsida</taxon>
        <taxon>eudicotyledons</taxon>
        <taxon>Gunneridae</taxon>
        <taxon>Pentapetalae</taxon>
        <taxon>rosids</taxon>
        <taxon>fabids</taxon>
        <taxon>Malpighiales</taxon>
        <taxon>Euphorbiaceae</taxon>
        <taxon>Acalyphoideae</taxon>
        <taxon>Acalypheae</taxon>
        <taxon>Ricinus</taxon>
    </lineage>
</organism>
<dbReference type="PANTHER" id="PTHR44328:SF6">
    <property type="entry name" value="GLUTATHIONE S-TRANSFERASE L1-RELATED"/>
    <property type="match status" value="1"/>
</dbReference>
<dbReference type="InterPro" id="IPR044629">
    <property type="entry name" value="GSTL1/2/3"/>
</dbReference>
<evidence type="ECO:0000259" key="1">
    <source>
        <dbReference type="PROSITE" id="PS50404"/>
    </source>
</evidence>
<evidence type="ECO:0000313" key="2">
    <source>
        <dbReference type="EMBL" id="EEF37171.1"/>
    </source>
</evidence>
<reference evidence="3" key="1">
    <citation type="journal article" date="2010" name="Nat. Biotechnol.">
        <title>Draft genome sequence of the oilseed species Ricinus communis.</title>
        <authorList>
            <person name="Chan A.P."/>
            <person name="Crabtree J."/>
            <person name="Zhao Q."/>
            <person name="Lorenzi H."/>
            <person name="Orvis J."/>
            <person name="Puiu D."/>
            <person name="Melake-Berhan A."/>
            <person name="Jones K.M."/>
            <person name="Redman J."/>
            <person name="Chen G."/>
            <person name="Cahoon E.B."/>
            <person name="Gedil M."/>
            <person name="Stanke M."/>
            <person name="Haas B.J."/>
            <person name="Wortman J.R."/>
            <person name="Fraser-Liggett C.M."/>
            <person name="Ravel J."/>
            <person name="Rabinowicz P.D."/>
        </authorList>
    </citation>
    <scope>NUCLEOTIDE SEQUENCE [LARGE SCALE GENOMIC DNA]</scope>
    <source>
        <strain evidence="3">cv. Hale</strain>
    </source>
</reference>
<keyword evidence="3" id="KW-1185">Reference proteome</keyword>
<feature type="domain" description="GST N-terminal" evidence="1">
    <location>
        <begin position="42"/>
        <end position="122"/>
    </location>
</feature>
<dbReference type="EMBL" id="EQ973955">
    <property type="protein sequence ID" value="EEF37171.1"/>
    <property type="molecule type" value="Genomic_DNA"/>
</dbReference>
<gene>
    <name evidence="2" type="ORF">RCOM_0820050</name>
</gene>
<protein>
    <submittedName>
        <fullName evidence="2">Glutathione-s-transferase omega, putative</fullName>
    </submittedName>
</protein>
<dbReference type="SUPFAM" id="SSF52833">
    <property type="entry name" value="Thioredoxin-like"/>
    <property type="match status" value="1"/>
</dbReference>
<dbReference type="FunFam" id="3.40.30.10:FF:000091">
    <property type="entry name" value="Glutathione S-transferase L2, chloroplastic"/>
    <property type="match status" value="1"/>
</dbReference>
<name>B9SGT6_RICCO</name>
<dbReference type="eggNOG" id="KOG0406">
    <property type="taxonomic scope" value="Eukaryota"/>
</dbReference>
<dbReference type="Gene3D" id="3.40.30.10">
    <property type="entry name" value="Glutaredoxin"/>
    <property type="match status" value="1"/>
</dbReference>
<dbReference type="Pfam" id="PF13417">
    <property type="entry name" value="GST_N_3"/>
    <property type="match status" value="1"/>
</dbReference>
<dbReference type="InParanoid" id="B9SGT6"/>
<dbReference type="Gene3D" id="1.20.1050.10">
    <property type="match status" value="1"/>
</dbReference>
<dbReference type="Proteomes" id="UP000008311">
    <property type="component" value="Unassembled WGS sequence"/>
</dbReference>
<proteinExistence type="predicted"/>
<sequence length="190" mass="21789">MHALSIKSQALSMATDSLYRNAHEVLPPSLNSTSPRPPLSDGTTRLYISYRSPFAQRAWITRNYKGLQDQIELVAIDLENKPVWYREVYSEEKVPALEHNSKVIVESLNIIKYIDNHFEGPSLFPDDTARREFGEEMISYSETFNEMVYNSFKGVTVREADPAFDVLEASFKKFDDGPFLLGQFSMRHAL</sequence>
<accession>B9SGT6</accession>
<evidence type="ECO:0000313" key="3">
    <source>
        <dbReference type="Proteomes" id="UP000008311"/>
    </source>
</evidence>
<dbReference type="GO" id="GO:0004364">
    <property type="term" value="F:glutathione transferase activity"/>
    <property type="evidence" value="ECO:0000318"/>
    <property type="project" value="GO_Central"/>
</dbReference>
<dbReference type="PANTHER" id="PTHR44328">
    <property type="entry name" value="GLUTATHIONE S-TRANSFERASE L1"/>
    <property type="match status" value="1"/>
</dbReference>
<dbReference type="STRING" id="3988.B9SGT6"/>
<dbReference type="InterPro" id="IPR004045">
    <property type="entry name" value="Glutathione_S-Trfase_N"/>
</dbReference>
<dbReference type="AlphaFoldDB" id="B9SGT6"/>